<feature type="compositionally biased region" description="Low complexity" evidence="1">
    <location>
        <begin position="54"/>
        <end position="65"/>
    </location>
</feature>
<name>A0A194S8Q5_RHOGW</name>
<organism evidence="2 3">
    <name type="scientific">Rhodotorula graminis (strain WP1)</name>
    <dbReference type="NCBI Taxonomy" id="578459"/>
    <lineage>
        <taxon>Eukaryota</taxon>
        <taxon>Fungi</taxon>
        <taxon>Dikarya</taxon>
        <taxon>Basidiomycota</taxon>
        <taxon>Pucciniomycotina</taxon>
        <taxon>Microbotryomycetes</taxon>
        <taxon>Sporidiobolales</taxon>
        <taxon>Sporidiobolaceae</taxon>
        <taxon>Rhodotorula</taxon>
    </lineage>
</organism>
<protein>
    <submittedName>
        <fullName evidence="2">Uncharacterized protein</fullName>
    </submittedName>
</protein>
<dbReference type="AlphaFoldDB" id="A0A194S8Q5"/>
<feature type="compositionally biased region" description="Basic and acidic residues" evidence="1">
    <location>
        <begin position="1"/>
        <end position="14"/>
    </location>
</feature>
<feature type="non-terminal residue" evidence="2">
    <location>
        <position position="1"/>
    </location>
</feature>
<accession>A0A194S8Q5</accession>
<feature type="compositionally biased region" description="Basic residues" evidence="1">
    <location>
        <begin position="66"/>
        <end position="79"/>
    </location>
</feature>
<gene>
    <name evidence="2" type="ORF">RHOBADRAFT_51845</name>
</gene>
<keyword evidence="3" id="KW-1185">Reference proteome</keyword>
<feature type="compositionally biased region" description="Basic residues" evidence="1">
    <location>
        <begin position="19"/>
        <end position="29"/>
    </location>
</feature>
<evidence type="ECO:0000313" key="3">
    <source>
        <dbReference type="Proteomes" id="UP000053890"/>
    </source>
</evidence>
<proteinExistence type="predicted"/>
<dbReference type="RefSeq" id="XP_018272909.1">
    <property type="nucleotide sequence ID" value="XM_018416044.1"/>
</dbReference>
<feature type="compositionally biased region" description="Gly residues" evidence="1">
    <location>
        <begin position="111"/>
        <end position="122"/>
    </location>
</feature>
<dbReference type="GeneID" id="28976492"/>
<dbReference type="Proteomes" id="UP000053890">
    <property type="component" value="Unassembled WGS sequence"/>
</dbReference>
<feature type="region of interest" description="Disordered" evidence="1">
    <location>
        <begin position="1"/>
        <end position="130"/>
    </location>
</feature>
<dbReference type="EMBL" id="KQ474075">
    <property type="protein sequence ID" value="KPV76860.1"/>
    <property type="molecule type" value="Genomic_DNA"/>
</dbReference>
<reference evidence="2 3" key="1">
    <citation type="journal article" date="2015" name="Front. Microbiol.">
        <title>Genome sequence of the plant growth promoting endophytic yeast Rhodotorula graminis WP1.</title>
        <authorList>
            <person name="Firrincieli A."/>
            <person name="Otillar R."/>
            <person name="Salamov A."/>
            <person name="Schmutz J."/>
            <person name="Khan Z."/>
            <person name="Redman R.S."/>
            <person name="Fleck N.D."/>
            <person name="Lindquist E."/>
            <person name="Grigoriev I.V."/>
            <person name="Doty S.L."/>
        </authorList>
    </citation>
    <scope>NUCLEOTIDE SEQUENCE [LARGE SCALE GENOMIC DNA]</scope>
    <source>
        <strain evidence="2 3">WP1</strain>
    </source>
</reference>
<feature type="compositionally biased region" description="Basic and acidic residues" evidence="1">
    <location>
        <begin position="80"/>
        <end position="98"/>
    </location>
</feature>
<sequence>LRRAVHSDDARHEGGPPARHPRAAQRPSRRLPSQPVAVGQRARLANPLDHFPPALSLLGASTTTALRRRPQGRRCRRHRPHEDPGRSEHLERVQEGGRRGAVVAVHSVSGERGGSLGSGGRVGSVPRGVL</sequence>
<evidence type="ECO:0000256" key="1">
    <source>
        <dbReference type="SAM" id="MobiDB-lite"/>
    </source>
</evidence>
<evidence type="ECO:0000313" key="2">
    <source>
        <dbReference type="EMBL" id="KPV76860.1"/>
    </source>
</evidence>